<evidence type="ECO:0000313" key="6">
    <source>
        <dbReference type="Proteomes" id="UP001634394"/>
    </source>
</evidence>
<feature type="compositionally biased region" description="Basic and acidic residues" evidence="3">
    <location>
        <begin position="23"/>
        <end position="41"/>
    </location>
</feature>
<name>A0ABD3VFP1_SINWO</name>
<feature type="domain" description="FAM192A/Fyv6 N-terminal" evidence="4">
    <location>
        <begin position="16"/>
        <end position="117"/>
    </location>
</feature>
<keyword evidence="2" id="KW-0539">Nucleus</keyword>
<feature type="compositionally biased region" description="Basic and acidic residues" evidence="3">
    <location>
        <begin position="164"/>
        <end position="181"/>
    </location>
</feature>
<feature type="compositionally biased region" description="Basic and acidic residues" evidence="3">
    <location>
        <begin position="121"/>
        <end position="135"/>
    </location>
</feature>
<dbReference type="InterPro" id="IPR019331">
    <property type="entry name" value="FAM192A/Fyv6_N"/>
</dbReference>
<organism evidence="5 6">
    <name type="scientific">Sinanodonta woodiana</name>
    <name type="common">Chinese pond mussel</name>
    <name type="synonym">Anodonta woodiana</name>
    <dbReference type="NCBI Taxonomy" id="1069815"/>
    <lineage>
        <taxon>Eukaryota</taxon>
        <taxon>Metazoa</taxon>
        <taxon>Spiralia</taxon>
        <taxon>Lophotrochozoa</taxon>
        <taxon>Mollusca</taxon>
        <taxon>Bivalvia</taxon>
        <taxon>Autobranchia</taxon>
        <taxon>Heteroconchia</taxon>
        <taxon>Palaeoheterodonta</taxon>
        <taxon>Unionida</taxon>
        <taxon>Unionoidea</taxon>
        <taxon>Unionidae</taxon>
        <taxon>Unioninae</taxon>
        <taxon>Sinanodonta</taxon>
    </lineage>
</organism>
<proteinExistence type="predicted"/>
<feature type="compositionally biased region" description="Basic and acidic residues" evidence="3">
    <location>
        <begin position="51"/>
        <end position="75"/>
    </location>
</feature>
<evidence type="ECO:0000259" key="4">
    <source>
        <dbReference type="Pfam" id="PF10187"/>
    </source>
</evidence>
<sequence>MSFGGSTSSGLTLKSFVSEDELEEKRRKRQEEWEKVRRPDQPQDFPEEEIDTRSLYDRLQEQKDKKQQEHDEKFKFSNQVRGLDEDEAGFLEFVSEKQEEINRLKTEEECSVIKELRDTSVLKIETASKSEEKKSPTVFASMSAQSSNKKSQQVILAGAVKRKRSEEMDQKKSKSQEDNQDHSPSPKKVAMTLDGDSPEKVNCSTEIRPRTQFSQVARIIGVLPGIGQYENSSDSESSSSIDSEPDFKLCRQTTIVLKNIKEQIENG</sequence>
<comment type="subcellular location">
    <subcellularLocation>
        <location evidence="1">Nucleus</location>
    </subcellularLocation>
</comment>
<feature type="compositionally biased region" description="Low complexity" evidence="3">
    <location>
        <begin position="1"/>
        <end position="16"/>
    </location>
</feature>
<keyword evidence="6" id="KW-1185">Reference proteome</keyword>
<dbReference type="GO" id="GO:0005634">
    <property type="term" value="C:nucleus"/>
    <property type="evidence" value="ECO:0007669"/>
    <property type="project" value="UniProtKB-SubCell"/>
</dbReference>
<protein>
    <recommendedName>
        <fullName evidence="4">FAM192A/Fyv6 N-terminal domain-containing protein</fullName>
    </recommendedName>
</protein>
<comment type="caution">
    <text evidence="5">The sequence shown here is derived from an EMBL/GenBank/DDBJ whole genome shotgun (WGS) entry which is preliminary data.</text>
</comment>
<feature type="region of interest" description="Disordered" evidence="3">
    <location>
        <begin position="121"/>
        <end position="208"/>
    </location>
</feature>
<feature type="compositionally biased region" description="Polar residues" evidence="3">
    <location>
        <begin position="138"/>
        <end position="154"/>
    </location>
</feature>
<evidence type="ECO:0000256" key="3">
    <source>
        <dbReference type="SAM" id="MobiDB-lite"/>
    </source>
</evidence>
<evidence type="ECO:0000256" key="1">
    <source>
        <dbReference type="ARBA" id="ARBA00004123"/>
    </source>
</evidence>
<dbReference type="PANTHER" id="PTHR13495">
    <property type="entry name" value="NEFA-INTERACTING NUCLEAR PROTEIN NIP30"/>
    <property type="match status" value="1"/>
</dbReference>
<accession>A0ABD3VFP1</accession>
<reference evidence="5 6" key="1">
    <citation type="submission" date="2024-11" db="EMBL/GenBank/DDBJ databases">
        <title>Chromosome-level genome assembly of the freshwater bivalve Anodonta woodiana.</title>
        <authorList>
            <person name="Chen X."/>
        </authorList>
    </citation>
    <scope>NUCLEOTIDE SEQUENCE [LARGE SCALE GENOMIC DNA]</scope>
    <source>
        <strain evidence="5">MN2024</strain>
        <tissue evidence="5">Gills</tissue>
    </source>
</reference>
<dbReference type="EMBL" id="JBJQND010000012">
    <property type="protein sequence ID" value="KAL3860399.1"/>
    <property type="molecule type" value="Genomic_DNA"/>
</dbReference>
<evidence type="ECO:0000313" key="5">
    <source>
        <dbReference type="EMBL" id="KAL3860399.1"/>
    </source>
</evidence>
<evidence type="ECO:0000256" key="2">
    <source>
        <dbReference type="ARBA" id="ARBA00023242"/>
    </source>
</evidence>
<dbReference type="AlphaFoldDB" id="A0ABD3VFP1"/>
<dbReference type="InterPro" id="IPR039845">
    <property type="entry name" value="FAM192A"/>
</dbReference>
<dbReference type="Pfam" id="PF10187">
    <property type="entry name" value="FAM192A_Fyv6_N"/>
    <property type="match status" value="1"/>
</dbReference>
<dbReference type="PANTHER" id="PTHR13495:SF0">
    <property type="entry name" value="PSME3-INTERACTING PROTEIN"/>
    <property type="match status" value="1"/>
</dbReference>
<dbReference type="Proteomes" id="UP001634394">
    <property type="component" value="Unassembled WGS sequence"/>
</dbReference>
<gene>
    <name evidence="5" type="ORF">ACJMK2_010524</name>
</gene>
<feature type="region of interest" description="Disordered" evidence="3">
    <location>
        <begin position="1"/>
        <end position="80"/>
    </location>
</feature>